<evidence type="ECO:0000256" key="1">
    <source>
        <dbReference type="SAM" id="MobiDB-lite"/>
    </source>
</evidence>
<evidence type="ECO:0000313" key="3">
    <source>
        <dbReference type="Proteomes" id="UP000663879"/>
    </source>
</evidence>
<sequence>MDSTSSSSSSFSYMPSTSTNTSNSYSYPNQNYSNQNYSSSSSSNMPSYDNHFYTQQYPSSSSSSSSSPSLSSPLTSNAQQQQQQPHQDQNSYYFNTYNNQSYYPQSNFNNNYNDFNSYNNNESLESNSQYGNYYYPNDQLNWSSNSQSIMPQYQAQDYSQNFTNFPIDQQNTTNSDESSFLIKKNKAKSSSKLSIKGPILKRKSKDVPRRSSIRPNMCQHGPQLNDIDCEYCKYEKSLKLGIPSTSTKLKEPKSELDIFDSYTELSNYTYDQIDTNLKQVNSYTLNEIENKKHLIRTAQSELKVKEYILDLIKNLINIFHNGKSLNLNEIQYQDKVNPTLLAAYSYLIDQDSTNPESSVLLLLTCQLSPYELKLLDQLQKIYSNNQIKPYYENYGYFGNNDSNYYSNYMGYESSKNCDLLKELKIFHFLLILFSSFQNLDQFMQMNTATSTIQQQQQQHQSNIISTSSIQDNIDAVYCQKLILKMIDNVCKDKVIKTKILLSVSDFELI</sequence>
<reference evidence="2" key="1">
    <citation type="submission" date="2021-02" db="EMBL/GenBank/DDBJ databases">
        <authorList>
            <person name="Nowell W R."/>
        </authorList>
    </citation>
    <scope>NUCLEOTIDE SEQUENCE</scope>
    <source>
        <strain evidence="2">Ploen Becks lab</strain>
    </source>
</reference>
<feature type="region of interest" description="Disordered" evidence="1">
    <location>
        <begin position="1"/>
        <end position="123"/>
    </location>
</feature>
<organism evidence="2 3">
    <name type="scientific">Brachionus calyciflorus</name>
    <dbReference type="NCBI Taxonomy" id="104777"/>
    <lineage>
        <taxon>Eukaryota</taxon>
        <taxon>Metazoa</taxon>
        <taxon>Spiralia</taxon>
        <taxon>Gnathifera</taxon>
        <taxon>Rotifera</taxon>
        <taxon>Eurotatoria</taxon>
        <taxon>Monogononta</taxon>
        <taxon>Pseudotrocha</taxon>
        <taxon>Ploima</taxon>
        <taxon>Brachionidae</taxon>
        <taxon>Brachionus</taxon>
    </lineage>
</organism>
<protein>
    <submittedName>
        <fullName evidence="2">Uncharacterized protein</fullName>
    </submittedName>
</protein>
<dbReference type="EMBL" id="CAJNOC010003557">
    <property type="protein sequence ID" value="CAF0987957.1"/>
    <property type="molecule type" value="Genomic_DNA"/>
</dbReference>
<dbReference type="OrthoDB" id="10567147at2759"/>
<feature type="compositionally biased region" description="Low complexity" evidence="1">
    <location>
        <begin position="1"/>
        <end position="48"/>
    </location>
</feature>
<feature type="compositionally biased region" description="Low complexity" evidence="1">
    <location>
        <begin position="58"/>
        <end position="123"/>
    </location>
</feature>
<keyword evidence="3" id="KW-1185">Reference proteome</keyword>
<comment type="caution">
    <text evidence="2">The sequence shown here is derived from an EMBL/GenBank/DDBJ whole genome shotgun (WGS) entry which is preliminary data.</text>
</comment>
<dbReference type="AlphaFoldDB" id="A0A814FT47"/>
<accession>A0A814FT47</accession>
<gene>
    <name evidence="2" type="ORF">OXX778_LOCUS15767</name>
</gene>
<evidence type="ECO:0000313" key="2">
    <source>
        <dbReference type="EMBL" id="CAF0987957.1"/>
    </source>
</evidence>
<name>A0A814FT47_9BILA</name>
<proteinExistence type="predicted"/>
<dbReference type="Proteomes" id="UP000663879">
    <property type="component" value="Unassembled WGS sequence"/>
</dbReference>